<dbReference type="STRING" id="1797785.A3B45_05275"/>
<keyword evidence="1" id="KW-0175">Coiled coil</keyword>
<gene>
    <name evidence="2" type="ORF">A3B45_05275</name>
</gene>
<feature type="coiled-coil region" evidence="1">
    <location>
        <begin position="79"/>
        <end position="107"/>
    </location>
</feature>
<comment type="caution">
    <text evidence="2">The sequence shown here is derived from an EMBL/GenBank/DDBJ whole genome shotgun (WGS) entry which is preliminary data.</text>
</comment>
<dbReference type="Proteomes" id="UP000178565">
    <property type="component" value="Unassembled WGS sequence"/>
</dbReference>
<sequence length="109" mass="12790">MKYFYSHLIEIESLIIELDKLDLSLEEKSHLSSLVDSSLHHTILDVVLSQLSEKDKKVFLNHLQKNEHDKIWQFLSSKVDKIEEKIINAAEELKKQLHKDIKDAKKVNL</sequence>
<evidence type="ECO:0000256" key="1">
    <source>
        <dbReference type="SAM" id="Coils"/>
    </source>
</evidence>
<protein>
    <submittedName>
        <fullName evidence="2">Uncharacterized protein</fullName>
    </submittedName>
</protein>
<organism evidence="2 3">
    <name type="scientific">Candidatus Daviesbacteria bacterium RIFCSPLOWO2_01_FULL_39_12</name>
    <dbReference type="NCBI Taxonomy" id="1797785"/>
    <lineage>
        <taxon>Bacteria</taxon>
        <taxon>Candidatus Daviesiibacteriota</taxon>
    </lineage>
</organism>
<reference evidence="2 3" key="1">
    <citation type="journal article" date="2016" name="Nat. Commun.">
        <title>Thousands of microbial genomes shed light on interconnected biogeochemical processes in an aquifer system.</title>
        <authorList>
            <person name="Anantharaman K."/>
            <person name="Brown C.T."/>
            <person name="Hug L.A."/>
            <person name="Sharon I."/>
            <person name="Castelle C.J."/>
            <person name="Probst A.J."/>
            <person name="Thomas B.C."/>
            <person name="Singh A."/>
            <person name="Wilkins M.J."/>
            <person name="Karaoz U."/>
            <person name="Brodie E.L."/>
            <person name="Williams K.H."/>
            <person name="Hubbard S.S."/>
            <person name="Banfield J.F."/>
        </authorList>
    </citation>
    <scope>NUCLEOTIDE SEQUENCE [LARGE SCALE GENOMIC DNA]</scope>
</reference>
<dbReference type="AlphaFoldDB" id="A0A1F5KQ10"/>
<evidence type="ECO:0000313" key="3">
    <source>
        <dbReference type="Proteomes" id="UP000178565"/>
    </source>
</evidence>
<name>A0A1F5KQ10_9BACT</name>
<accession>A0A1F5KQ10</accession>
<proteinExistence type="predicted"/>
<dbReference type="EMBL" id="MFDM01000019">
    <property type="protein sequence ID" value="OGE43016.1"/>
    <property type="molecule type" value="Genomic_DNA"/>
</dbReference>
<evidence type="ECO:0000313" key="2">
    <source>
        <dbReference type="EMBL" id="OGE43016.1"/>
    </source>
</evidence>